<dbReference type="InterPro" id="IPR007895">
    <property type="entry name" value="MASE1"/>
</dbReference>
<dbReference type="PRINTS" id="PR00344">
    <property type="entry name" value="BCTRLSENSOR"/>
</dbReference>
<keyword evidence="5" id="KW-1003">Cell membrane</keyword>
<feature type="transmembrane region" description="Helical" evidence="11">
    <location>
        <begin position="64"/>
        <end position="87"/>
    </location>
</feature>
<evidence type="ECO:0000256" key="2">
    <source>
        <dbReference type="ARBA" id="ARBA00004651"/>
    </source>
</evidence>
<dbReference type="InterPro" id="IPR052023">
    <property type="entry name" value="Histidine_kinase_KdpD"/>
</dbReference>
<feature type="transmembrane region" description="Helical" evidence="11">
    <location>
        <begin position="131"/>
        <end position="156"/>
    </location>
</feature>
<evidence type="ECO:0000256" key="6">
    <source>
        <dbReference type="ARBA" id="ARBA00022692"/>
    </source>
</evidence>
<dbReference type="SUPFAM" id="SSF47384">
    <property type="entry name" value="Homodimeric domain of signal transducing histidine kinase"/>
    <property type="match status" value="1"/>
</dbReference>
<feature type="transmembrane region" description="Helical" evidence="11">
    <location>
        <begin position="168"/>
        <end position="189"/>
    </location>
</feature>
<evidence type="ECO:0000256" key="5">
    <source>
        <dbReference type="ARBA" id="ARBA00022475"/>
    </source>
</evidence>
<evidence type="ECO:0000256" key="10">
    <source>
        <dbReference type="ARBA" id="ARBA00023136"/>
    </source>
</evidence>
<protein>
    <recommendedName>
        <fullName evidence="4">histidine kinase</fullName>
        <ecNumber evidence="4">2.7.13.3</ecNumber>
    </recommendedName>
</protein>
<dbReference type="Gene3D" id="3.30.450.40">
    <property type="match status" value="1"/>
</dbReference>
<evidence type="ECO:0000256" key="9">
    <source>
        <dbReference type="ARBA" id="ARBA00023012"/>
    </source>
</evidence>
<feature type="domain" description="Phytochrome chromophore attachment site" evidence="12">
    <location>
        <begin position="394"/>
        <end position="549"/>
    </location>
</feature>
<feature type="transmembrane region" description="Helical" evidence="11">
    <location>
        <begin position="261"/>
        <end position="278"/>
    </location>
</feature>
<evidence type="ECO:0000256" key="3">
    <source>
        <dbReference type="ARBA" id="ARBA00006402"/>
    </source>
</evidence>
<name>A0A9E8ZH31_9CYAN</name>
<feature type="transmembrane region" description="Helical" evidence="11">
    <location>
        <begin position="308"/>
        <end position="325"/>
    </location>
</feature>
<dbReference type="InterPro" id="IPR036097">
    <property type="entry name" value="HisK_dim/P_sf"/>
</dbReference>
<dbReference type="Pfam" id="PF01590">
    <property type="entry name" value="GAF"/>
    <property type="match status" value="1"/>
</dbReference>
<dbReference type="SUPFAM" id="SSF55781">
    <property type="entry name" value="GAF domain-like"/>
    <property type="match status" value="1"/>
</dbReference>
<evidence type="ECO:0000259" key="12">
    <source>
        <dbReference type="PROSITE" id="PS50046"/>
    </source>
</evidence>
<evidence type="ECO:0000256" key="1">
    <source>
        <dbReference type="ARBA" id="ARBA00000085"/>
    </source>
</evidence>
<dbReference type="PANTHER" id="PTHR45569:SF1">
    <property type="entry name" value="SENSOR PROTEIN KDPD"/>
    <property type="match status" value="1"/>
</dbReference>
<dbReference type="PROSITE" id="PS50046">
    <property type="entry name" value="PHYTOCHROME_2"/>
    <property type="match status" value="1"/>
</dbReference>
<keyword evidence="10 11" id="KW-0472">Membrane</keyword>
<accession>A0A9E8ZH31</accession>
<organism evidence="14 15">
    <name type="scientific">Thermocoleostomius sinensis A174</name>
    <dbReference type="NCBI Taxonomy" id="2016057"/>
    <lineage>
        <taxon>Bacteria</taxon>
        <taxon>Bacillati</taxon>
        <taxon>Cyanobacteriota</taxon>
        <taxon>Cyanophyceae</taxon>
        <taxon>Oculatellales</taxon>
        <taxon>Oculatellaceae</taxon>
        <taxon>Thermocoleostomius</taxon>
    </lineage>
</organism>
<dbReference type="PANTHER" id="PTHR45569">
    <property type="entry name" value="SENSOR PROTEIN KDPD"/>
    <property type="match status" value="1"/>
</dbReference>
<dbReference type="EMBL" id="CP113797">
    <property type="protein sequence ID" value="WAL61647.1"/>
    <property type="molecule type" value="Genomic_DNA"/>
</dbReference>
<evidence type="ECO:0000256" key="7">
    <source>
        <dbReference type="ARBA" id="ARBA00022777"/>
    </source>
</evidence>
<keyword evidence="8 11" id="KW-1133">Transmembrane helix</keyword>
<dbReference type="Gene3D" id="3.30.565.10">
    <property type="entry name" value="Histidine kinase-like ATPase, C-terminal domain"/>
    <property type="match status" value="1"/>
</dbReference>
<comment type="similarity">
    <text evidence="3">In the N-terminal section; belongs to the phytochrome family.</text>
</comment>
<dbReference type="EC" id="2.7.13.3" evidence="4"/>
<dbReference type="SMART" id="SM00065">
    <property type="entry name" value="GAF"/>
    <property type="match status" value="1"/>
</dbReference>
<dbReference type="SMART" id="SM00387">
    <property type="entry name" value="HATPase_c"/>
    <property type="match status" value="1"/>
</dbReference>
<comment type="catalytic activity">
    <reaction evidence="1">
        <text>ATP + protein L-histidine = ADP + protein N-phospho-L-histidine.</text>
        <dbReference type="EC" id="2.7.13.3"/>
    </reaction>
</comment>
<keyword evidence="6 11" id="KW-0812">Transmembrane</keyword>
<reference evidence="14" key="1">
    <citation type="submission" date="2022-12" db="EMBL/GenBank/DDBJ databases">
        <title>Polyphasic identification of a Novel Hot-Spring Cyanobacterium Ocullathermofonsia sinensis gen nov. sp. nov. and Genomic Insights on its Adaptations to the Thermal Habitat.</title>
        <authorList>
            <person name="Daroch M."/>
            <person name="Tang J."/>
            <person name="Jiang Y."/>
        </authorList>
    </citation>
    <scope>NUCLEOTIDE SEQUENCE</scope>
    <source>
        <strain evidence="14">PKUAC-SCTA174</strain>
    </source>
</reference>
<keyword evidence="7" id="KW-0808">Transferase</keyword>
<evidence type="ECO:0000259" key="13">
    <source>
        <dbReference type="PROSITE" id="PS50109"/>
    </source>
</evidence>
<evidence type="ECO:0000313" key="15">
    <source>
        <dbReference type="Proteomes" id="UP001163152"/>
    </source>
</evidence>
<dbReference type="InterPro" id="IPR016132">
    <property type="entry name" value="Phyto_chromo_attachment"/>
</dbReference>
<keyword evidence="15" id="KW-1185">Reference proteome</keyword>
<dbReference type="InterPro" id="IPR029016">
    <property type="entry name" value="GAF-like_dom_sf"/>
</dbReference>
<dbReference type="Proteomes" id="UP001163152">
    <property type="component" value="Chromosome"/>
</dbReference>
<dbReference type="Pfam" id="PF02518">
    <property type="entry name" value="HATPase_c"/>
    <property type="match status" value="1"/>
</dbReference>
<dbReference type="InterPro" id="IPR004358">
    <property type="entry name" value="Sig_transdc_His_kin-like_C"/>
</dbReference>
<dbReference type="KEGG" id="tsin:OXH18_06595"/>
<keyword evidence="9" id="KW-0902">Two-component regulatory system</keyword>
<dbReference type="InterPro" id="IPR005467">
    <property type="entry name" value="His_kinase_dom"/>
</dbReference>
<dbReference type="RefSeq" id="WP_268611663.1">
    <property type="nucleotide sequence ID" value="NZ_CP113797.1"/>
</dbReference>
<gene>
    <name evidence="14" type="ORF">OXH18_06595</name>
</gene>
<feature type="transmembrane region" description="Helical" evidence="11">
    <location>
        <begin position="28"/>
        <end position="52"/>
    </location>
</feature>
<feature type="transmembrane region" description="Helical" evidence="11">
    <location>
        <begin position="341"/>
        <end position="363"/>
    </location>
</feature>
<dbReference type="InterPro" id="IPR036890">
    <property type="entry name" value="HATPase_C_sf"/>
</dbReference>
<dbReference type="InterPro" id="IPR003018">
    <property type="entry name" value="GAF"/>
</dbReference>
<evidence type="ECO:0000256" key="4">
    <source>
        <dbReference type="ARBA" id="ARBA00012438"/>
    </source>
</evidence>
<dbReference type="InterPro" id="IPR003594">
    <property type="entry name" value="HATPase_dom"/>
</dbReference>
<dbReference type="Gene3D" id="1.10.287.130">
    <property type="match status" value="1"/>
</dbReference>
<comment type="subcellular location">
    <subcellularLocation>
        <location evidence="2">Cell membrane</location>
        <topology evidence="2">Multi-pass membrane protein</topology>
    </subcellularLocation>
</comment>
<keyword evidence="7" id="KW-0418">Kinase</keyword>
<dbReference type="AlphaFoldDB" id="A0A9E8ZH31"/>
<evidence type="ECO:0000256" key="8">
    <source>
        <dbReference type="ARBA" id="ARBA00022989"/>
    </source>
</evidence>
<evidence type="ECO:0000256" key="11">
    <source>
        <dbReference type="SAM" id="Phobius"/>
    </source>
</evidence>
<evidence type="ECO:0000313" key="14">
    <source>
        <dbReference type="EMBL" id="WAL61647.1"/>
    </source>
</evidence>
<dbReference type="Pfam" id="PF05231">
    <property type="entry name" value="MASE1"/>
    <property type="match status" value="1"/>
</dbReference>
<dbReference type="GO" id="GO:0005886">
    <property type="term" value="C:plasma membrane"/>
    <property type="evidence" value="ECO:0007669"/>
    <property type="project" value="UniProtKB-SubCell"/>
</dbReference>
<proteinExistence type="inferred from homology"/>
<feature type="domain" description="Histidine kinase" evidence="13">
    <location>
        <begin position="601"/>
        <end position="818"/>
    </location>
</feature>
<dbReference type="CDD" id="cd00075">
    <property type="entry name" value="HATPase"/>
    <property type="match status" value="1"/>
</dbReference>
<dbReference type="SUPFAM" id="SSF55874">
    <property type="entry name" value="ATPase domain of HSP90 chaperone/DNA topoisomerase II/histidine kinase"/>
    <property type="match status" value="1"/>
</dbReference>
<dbReference type="GO" id="GO:0000155">
    <property type="term" value="F:phosphorelay sensor kinase activity"/>
    <property type="evidence" value="ECO:0007669"/>
    <property type="project" value="InterPro"/>
</dbReference>
<dbReference type="PROSITE" id="PS50109">
    <property type="entry name" value="HIS_KIN"/>
    <property type="match status" value="1"/>
</dbReference>
<sequence>MQPGIFTRVMKIDQRRTSTPTQAKLRCLVVIGTIALAYLLTARLSLAVLNLGSSASPVWPPAGIALAALVWGGQSASLGVALGALLSNYTLGVSWQLSAGSVVGTTLQAIVGESLLRRYRFRSSMERLSDVLSLAIVVLVSPLVNATIGTLNAVWVGHFGWDSAAQNWWTIWLGDGMGILVVTPCLLTFRHWLYQERWQEVLWRKQRSTPSKVSSFAKKFHYFLHWFSSWAALSAENQPRVLNRLEDLQLAATSRSQTERWLWLGSLIAVSWIVFYSQPTQATALYPIEYFPFPFVMWAALRFGQFRAVLASFILSVIAISGTILDRGPFNAKATNSSQEILLLQAFIGVITITALILAAVMATRQAAERQLHLTAERNRLLSEMAMRIRRSLDLHDILQTTVEEVRQFLQADRVFFSQFDAQGQAQVVAESVAPGWTSTLGWTCPPSDYQEIQALFAQDPIKVAHDTAQEEISPLVKQYHERYQVKAGMAVPILLTAQASHQGLCTSADRLSGSSGPQLLGLLVVNQCSGPRQWQPLEIELLEQLGTQVAIAIQQGKLYQQVQDLNTNLEQQVTDRTLQLQANMTELEELNQLRDVFIHAIAHDLRTTVMGSLMVLKNIQNQPGDEKVAIPRNFLERMIQSGEIQLCKLNSLLEAYKNKTEGIVIHSQPVALPSLIETILSDLKAFFDLNQAQVINHIPADLPNIIADWEQLERVFRHLLVNAVKHNPPGVQVILQATVEGDRVRCIVADNGKGISSSQCERLFDLSIGNQQERQLTGISLGLYLCQQIVTAHGGKIGVTSQLGKGSQFWLMLPCLGSRE</sequence>